<evidence type="ECO:0000313" key="1">
    <source>
        <dbReference type="EMBL" id="MBO0948542.1"/>
    </source>
</evidence>
<evidence type="ECO:0008006" key="3">
    <source>
        <dbReference type="Google" id="ProtNLM"/>
    </source>
</evidence>
<dbReference type="RefSeq" id="WP_207328505.1">
    <property type="nucleotide sequence ID" value="NZ_JAFMYW010000002.1"/>
</dbReference>
<proteinExistence type="predicted"/>
<sequence>MKHTIPLELDELNSGLIQHLKEMFSNSRQKRLTIIVDDEVDETDYLLQSSANRKRLLRSMDNARQGNVVSPDLTAFRKTSPDA</sequence>
<dbReference type="Proteomes" id="UP000664628">
    <property type="component" value="Unassembled WGS sequence"/>
</dbReference>
<accession>A0ABS3JI22</accession>
<dbReference type="Gene3D" id="6.10.250.330">
    <property type="match status" value="1"/>
</dbReference>
<name>A0ABS3JI22_9BACT</name>
<evidence type="ECO:0000313" key="2">
    <source>
        <dbReference type="Proteomes" id="UP000664628"/>
    </source>
</evidence>
<reference evidence="1 2" key="1">
    <citation type="submission" date="2021-03" db="EMBL/GenBank/DDBJ databases">
        <title>Fibrella sp. HMF5405 genome sequencing and assembly.</title>
        <authorList>
            <person name="Kang H."/>
            <person name="Kim H."/>
            <person name="Bae S."/>
            <person name="Joh K."/>
        </authorList>
    </citation>
    <scope>NUCLEOTIDE SEQUENCE [LARGE SCALE GENOMIC DNA]</scope>
    <source>
        <strain evidence="1 2">HMF5405</strain>
    </source>
</reference>
<dbReference type="EMBL" id="JAFMYW010000002">
    <property type="protein sequence ID" value="MBO0948542.1"/>
    <property type="molecule type" value="Genomic_DNA"/>
</dbReference>
<protein>
    <recommendedName>
        <fullName evidence="3">Prevent-host-death protein</fullName>
    </recommendedName>
</protein>
<keyword evidence="2" id="KW-1185">Reference proteome</keyword>
<gene>
    <name evidence="1" type="ORF">J2I46_08130</name>
</gene>
<organism evidence="1 2">
    <name type="scientific">Fibrella forsythiae</name>
    <dbReference type="NCBI Taxonomy" id="2817061"/>
    <lineage>
        <taxon>Bacteria</taxon>
        <taxon>Pseudomonadati</taxon>
        <taxon>Bacteroidota</taxon>
        <taxon>Cytophagia</taxon>
        <taxon>Cytophagales</taxon>
        <taxon>Spirosomataceae</taxon>
        <taxon>Fibrella</taxon>
    </lineage>
</organism>
<comment type="caution">
    <text evidence="1">The sequence shown here is derived from an EMBL/GenBank/DDBJ whole genome shotgun (WGS) entry which is preliminary data.</text>
</comment>